<dbReference type="CDD" id="cd00067">
    <property type="entry name" value="GAL4"/>
    <property type="match status" value="1"/>
</dbReference>
<protein>
    <recommendedName>
        <fullName evidence="7">Zn(2)-C6 fungal-type domain-containing protein</fullName>
    </recommendedName>
</protein>
<evidence type="ECO:0000256" key="2">
    <source>
        <dbReference type="ARBA" id="ARBA00023163"/>
    </source>
</evidence>
<comment type="caution">
    <text evidence="5">The sequence shown here is derived from an EMBL/GenBank/DDBJ whole genome shotgun (WGS) entry which is preliminary data.</text>
</comment>
<evidence type="ECO:0000256" key="4">
    <source>
        <dbReference type="SAM" id="MobiDB-lite"/>
    </source>
</evidence>
<dbReference type="Proteomes" id="UP001141434">
    <property type="component" value="Unassembled WGS sequence"/>
</dbReference>
<dbReference type="GeneID" id="81399194"/>
<dbReference type="InterPro" id="IPR001138">
    <property type="entry name" value="Zn2Cys6_DnaBD"/>
</dbReference>
<accession>A0A9W9ENA2</accession>
<feature type="region of interest" description="Disordered" evidence="4">
    <location>
        <begin position="199"/>
        <end position="237"/>
    </location>
</feature>
<dbReference type="GO" id="GO:0005634">
    <property type="term" value="C:nucleus"/>
    <property type="evidence" value="ECO:0007669"/>
    <property type="project" value="TreeGrafter"/>
</dbReference>
<dbReference type="GO" id="GO:0008270">
    <property type="term" value="F:zinc ion binding"/>
    <property type="evidence" value="ECO:0007669"/>
    <property type="project" value="InterPro"/>
</dbReference>
<evidence type="ECO:0008006" key="7">
    <source>
        <dbReference type="Google" id="ProtNLM"/>
    </source>
</evidence>
<feature type="compositionally biased region" description="Polar residues" evidence="4">
    <location>
        <begin position="122"/>
        <end position="136"/>
    </location>
</feature>
<dbReference type="OrthoDB" id="4475584at2759"/>
<dbReference type="PANTHER" id="PTHR37534:SF24">
    <property type="entry name" value="MISCELLANEOUS ZN(II)2CYS6 TRANSCRIPTION FACTOR (EUROFUNG)-RELATED"/>
    <property type="match status" value="1"/>
</dbReference>
<evidence type="ECO:0000313" key="5">
    <source>
        <dbReference type="EMBL" id="KAJ5084921.1"/>
    </source>
</evidence>
<feature type="compositionally biased region" description="Polar residues" evidence="4">
    <location>
        <begin position="76"/>
        <end position="89"/>
    </location>
</feature>
<sequence length="606" mass="67527">MAGHTSTSRRLTRCRTGCMRCRIRRRKCKPSSTRCPMCTADSTTGDEGKPSCRNCIDRNFQCQYGPQLTFLTKNAQSVQPSEVGSSSGTYGAIRFVPEEPRKDRHEILQEPEEASPSVADLAQQSSQEVSGPSANNPDDVDDGTVLPMWSPDERLSQALDAPLPATTFSDKDESAVAGLLALGTSMNESMGTDLNLPDWAISPPSRPAPYAPETPQSYSNSHRTPISQSLSQPIPLPCQDSATGIQELLRHYRYEVAPWLDICDLGHSFGIHGLQLAMASQRCWVSILELAETSFNQLHPRTPHPGITKEYAYQEHLDLQQGVTAVALLHALDEVKTCISNVPRAWSPERQPNRELLNVLGAHVAGRDLNSGIYSLFVRLDLGAALVSDTNMNVPLPLSLLHSRGVNLADDPFGTTFYYAQRPLWFCARALQFIHTEDGLPECPPLKTWIQLVDELDHWYRDRPPGFQPMLELEAGDHLGGPEQSFPVVLFANGAGVFGNQLYHTAMLLLLHSRPRTARLSDFQTAAMSPLWHAQRICGIALHNDRRECWDPCLLASFITAARRMTHEFQQVEILRGFQRILTVTGWDARECLESLRSEWCLHDET</sequence>
<name>A0A9W9ENA2_9EURO</name>
<proteinExistence type="predicted"/>
<organism evidence="5 6">
    <name type="scientific">Penicillium alfredii</name>
    <dbReference type="NCBI Taxonomy" id="1506179"/>
    <lineage>
        <taxon>Eukaryota</taxon>
        <taxon>Fungi</taxon>
        <taxon>Dikarya</taxon>
        <taxon>Ascomycota</taxon>
        <taxon>Pezizomycotina</taxon>
        <taxon>Eurotiomycetes</taxon>
        <taxon>Eurotiomycetidae</taxon>
        <taxon>Eurotiales</taxon>
        <taxon>Aspergillaceae</taxon>
        <taxon>Penicillium</taxon>
    </lineage>
</organism>
<feature type="region of interest" description="Disordered" evidence="4">
    <location>
        <begin position="76"/>
        <end position="149"/>
    </location>
</feature>
<dbReference type="GO" id="GO:0045944">
    <property type="term" value="P:positive regulation of transcription by RNA polymerase II"/>
    <property type="evidence" value="ECO:0007669"/>
    <property type="project" value="TreeGrafter"/>
</dbReference>
<feature type="compositionally biased region" description="Basic and acidic residues" evidence="4">
    <location>
        <begin position="96"/>
        <end position="108"/>
    </location>
</feature>
<keyword evidence="6" id="KW-1185">Reference proteome</keyword>
<evidence type="ECO:0000313" key="6">
    <source>
        <dbReference type="Proteomes" id="UP001141434"/>
    </source>
</evidence>
<dbReference type="AlphaFoldDB" id="A0A9W9ENA2"/>
<reference evidence="5" key="2">
    <citation type="journal article" date="2023" name="IMA Fungus">
        <title>Comparative genomic study of the Penicillium genus elucidates a diverse pangenome and 15 lateral gene transfer events.</title>
        <authorList>
            <person name="Petersen C."/>
            <person name="Sorensen T."/>
            <person name="Nielsen M.R."/>
            <person name="Sondergaard T.E."/>
            <person name="Sorensen J.L."/>
            <person name="Fitzpatrick D.A."/>
            <person name="Frisvad J.C."/>
            <person name="Nielsen K.L."/>
        </authorList>
    </citation>
    <scope>NUCLEOTIDE SEQUENCE</scope>
    <source>
        <strain evidence="5">IBT 34128</strain>
    </source>
</reference>
<dbReference type="GO" id="GO:0000976">
    <property type="term" value="F:transcription cis-regulatory region binding"/>
    <property type="evidence" value="ECO:0007669"/>
    <property type="project" value="TreeGrafter"/>
</dbReference>
<dbReference type="EMBL" id="JAPMSZ010000011">
    <property type="protein sequence ID" value="KAJ5084921.1"/>
    <property type="molecule type" value="Genomic_DNA"/>
</dbReference>
<evidence type="ECO:0000256" key="3">
    <source>
        <dbReference type="ARBA" id="ARBA00023242"/>
    </source>
</evidence>
<keyword evidence="2" id="KW-0804">Transcription</keyword>
<dbReference type="PANTHER" id="PTHR37534">
    <property type="entry name" value="TRANSCRIPTIONAL ACTIVATOR PROTEIN UGA3"/>
    <property type="match status" value="1"/>
</dbReference>
<keyword evidence="3" id="KW-0539">Nucleus</keyword>
<evidence type="ECO:0000256" key="1">
    <source>
        <dbReference type="ARBA" id="ARBA00023015"/>
    </source>
</evidence>
<dbReference type="RefSeq" id="XP_056508318.1">
    <property type="nucleotide sequence ID" value="XM_056660025.1"/>
</dbReference>
<gene>
    <name evidence="5" type="ORF">NUU61_009500</name>
</gene>
<dbReference type="GO" id="GO:0000981">
    <property type="term" value="F:DNA-binding transcription factor activity, RNA polymerase II-specific"/>
    <property type="evidence" value="ECO:0007669"/>
    <property type="project" value="InterPro"/>
</dbReference>
<feature type="compositionally biased region" description="Polar residues" evidence="4">
    <location>
        <begin position="214"/>
        <end position="232"/>
    </location>
</feature>
<keyword evidence="1" id="KW-0805">Transcription regulation</keyword>
<reference evidence="5" key="1">
    <citation type="submission" date="2022-11" db="EMBL/GenBank/DDBJ databases">
        <authorList>
            <person name="Petersen C."/>
        </authorList>
    </citation>
    <scope>NUCLEOTIDE SEQUENCE</scope>
    <source>
        <strain evidence="5">IBT 34128</strain>
    </source>
</reference>